<dbReference type="Proteomes" id="UP001595616">
    <property type="component" value="Unassembled WGS sequence"/>
</dbReference>
<evidence type="ECO:0000313" key="1">
    <source>
        <dbReference type="EMBL" id="MFC3811860.1"/>
    </source>
</evidence>
<evidence type="ECO:0000313" key="2">
    <source>
        <dbReference type="Proteomes" id="UP001595616"/>
    </source>
</evidence>
<sequence length="106" mass="13066">MTKLERLTKLEEFKNKEWFILDEWEDRELEYPGDEKVKAMNEEVWYFTNFLMVQIDKNATDLKEQTEQFFKDWNNEDFNQDETEFMIEVEYEAMRLAGLDVDELMI</sequence>
<protein>
    <submittedName>
        <fullName evidence="1">Uncharacterized protein</fullName>
    </submittedName>
</protein>
<dbReference type="RefSeq" id="WP_379838712.1">
    <property type="nucleotide sequence ID" value="NZ_JBHRYQ010000001.1"/>
</dbReference>
<reference evidence="2" key="1">
    <citation type="journal article" date="2019" name="Int. J. Syst. Evol. Microbiol.">
        <title>The Global Catalogue of Microorganisms (GCM) 10K type strain sequencing project: providing services to taxonomists for standard genome sequencing and annotation.</title>
        <authorList>
            <consortium name="The Broad Institute Genomics Platform"/>
            <consortium name="The Broad Institute Genome Sequencing Center for Infectious Disease"/>
            <person name="Wu L."/>
            <person name="Ma J."/>
        </authorList>
    </citation>
    <scope>NUCLEOTIDE SEQUENCE [LARGE SCALE GENOMIC DNA]</scope>
    <source>
        <strain evidence="2">CECT 7956</strain>
    </source>
</reference>
<proteinExistence type="predicted"/>
<gene>
    <name evidence="1" type="ORF">ACFOOI_14450</name>
</gene>
<keyword evidence="2" id="KW-1185">Reference proteome</keyword>
<name>A0ABV7YXX1_9BACT</name>
<organism evidence="1 2">
    <name type="scientific">Lacihabitans lacunae</name>
    <dbReference type="NCBI Taxonomy" id="1028214"/>
    <lineage>
        <taxon>Bacteria</taxon>
        <taxon>Pseudomonadati</taxon>
        <taxon>Bacteroidota</taxon>
        <taxon>Cytophagia</taxon>
        <taxon>Cytophagales</taxon>
        <taxon>Leadbetterellaceae</taxon>
        <taxon>Lacihabitans</taxon>
    </lineage>
</organism>
<comment type="caution">
    <text evidence="1">The sequence shown here is derived from an EMBL/GenBank/DDBJ whole genome shotgun (WGS) entry which is preliminary data.</text>
</comment>
<accession>A0ABV7YXX1</accession>
<dbReference type="EMBL" id="JBHRYQ010000001">
    <property type="protein sequence ID" value="MFC3811860.1"/>
    <property type="molecule type" value="Genomic_DNA"/>
</dbReference>